<proteinExistence type="predicted"/>
<protein>
    <recommendedName>
        <fullName evidence="1">DUF4166 domain-containing protein</fullName>
    </recommendedName>
</protein>
<dbReference type="RefSeq" id="WP_093856494.1">
    <property type="nucleotide sequence ID" value="NZ_BJVZ01000016.1"/>
</dbReference>
<dbReference type="STRING" id="237069.SAMN05216498_2035"/>
<gene>
    <name evidence="2" type="ORF">SAMN05216498_2035</name>
</gene>
<dbReference type="Proteomes" id="UP000199334">
    <property type="component" value="Unassembled WGS sequence"/>
</dbReference>
<evidence type="ECO:0000313" key="3">
    <source>
        <dbReference type="Proteomes" id="UP000199334"/>
    </source>
</evidence>
<evidence type="ECO:0000259" key="1">
    <source>
        <dbReference type="Pfam" id="PF13761"/>
    </source>
</evidence>
<dbReference type="Pfam" id="PF13761">
    <property type="entry name" value="DUF4166"/>
    <property type="match status" value="1"/>
</dbReference>
<reference evidence="2 3" key="1">
    <citation type="submission" date="2016-10" db="EMBL/GenBank/DDBJ databases">
        <authorList>
            <person name="de Groot N.N."/>
        </authorList>
    </citation>
    <scope>NUCLEOTIDE SEQUENCE [LARGE SCALE GENOMIC DNA]</scope>
    <source>
        <strain evidence="2 3">CGMCC 1.3442</strain>
    </source>
</reference>
<keyword evidence="3" id="KW-1185">Reference proteome</keyword>
<dbReference type="AlphaFoldDB" id="A0A1H0AQH5"/>
<accession>A0A1H0AQH5</accession>
<feature type="domain" description="DUF4166" evidence="1">
    <location>
        <begin position="15"/>
        <end position="194"/>
    </location>
</feature>
<dbReference type="OrthoDB" id="2448833at2"/>
<name>A0A1H0AQH5_9BACI</name>
<dbReference type="EMBL" id="FNIG01000004">
    <property type="protein sequence ID" value="SDN35792.1"/>
    <property type="molecule type" value="Genomic_DNA"/>
</dbReference>
<dbReference type="InterPro" id="IPR025311">
    <property type="entry name" value="DUF4166"/>
</dbReference>
<sequence length="200" mass="23244">MSIYKKVLGKQFYNLHPMLQKRYEMMGEQTFKARGVMKTIKGGPRILLPIMKLGIRRKLLFPEQGEEIPFTIVNTPREQGHQIHWERAFLFSNQTRYFNALMSLDSRRQVIEDYLGEPPLLYSDLVFEVVDGALTIKSSKQHLVLGKIEVPLPKWFQGQATVTEQFNDRTKQFEISVRVRNSIIGQLFAYEGAFTSDELT</sequence>
<evidence type="ECO:0000313" key="2">
    <source>
        <dbReference type="EMBL" id="SDN35792.1"/>
    </source>
</evidence>
<organism evidence="2 3">
    <name type="scientific">Tenuibacillus multivorans</name>
    <dbReference type="NCBI Taxonomy" id="237069"/>
    <lineage>
        <taxon>Bacteria</taxon>
        <taxon>Bacillati</taxon>
        <taxon>Bacillota</taxon>
        <taxon>Bacilli</taxon>
        <taxon>Bacillales</taxon>
        <taxon>Bacillaceae</taxon>
        <taxon>Tenuibacillus</taxon>
    </lineage>
</organism>